<name>A0A9W4DH70_9ACTN</name>
<dbReference type="EMBL" id="CAJSLV010000013">
    <property type="protein sequence ID" value="CAG6391291.1"/>
    <property type="molecule type" value="Genomic_DNA"/>
</dbReference>
<dbReference type="CDD" id="cd05245">
    <property type="entry name" value="SDR_a2"/>
    <property type="match status" value="1"/>
</dbReference>
<evidence type="ECO:0000259" key="1">
    <source>
        <dbReference type="Pfam" id="PF13460"/>
    </source>
</evidence>
<dbReference type="InterPro" id="IPR051207">
    <property type="entry name" value="ComplexI_NDUFA9_subunit"/>
</dbReference>
<evidence type="ECO:0000313" key="3">
    <source>
        <dbReference type="Proteomes" id="UP001152519"/>
    </source>
</evidence>
<dbReference type="RefSeq" id="WP_251484833.1">
    <property type="nucleotide sequence ID" value="NZ_CAJSLV010000013.1"/>
</dbReference>
<evidence type="ECO:0000313" key="2">
    <source>
        <dbReference type="EMBL" id="CAG6391291.1"/>
    </source>
</evidence>
<dbReference type="Pfam" id="PF11066">
    <property type="entry name" value="DUF2867"/>
    <property type="match status" value="1"/>
</dbReference>
<dbReference type="Pfam" id="PF13460">
    <property type="entry name" value="NAD_binding_10"/>
    <property type="match status" value="1"/>
</dbReference>
<dbReference type="InterPro" id="IPR021295">
    <property type="entry name" value="DUF2867"/>
</dbReference>
<reference evidence="2" key="1">
    <citation type="submission" date="2021-05" db="EMBL/GenBank/DDBJ databases">
        <authorList>
            <person name="Arsene-Ploetze F."/>
        </authorList>
    </citation>
    <scope>NUCLEOTIDE SEQUENCE</scope>
    <source>
        <strain evidence="2">DSM 42138</strain>
    </source>
</reference>
<sequence>MDSQAEPQDRSGNSGLHCLVTGATGYIGGRLVPELLDAGHRVRCLARTPVKLRDHPWVGRTEVVAGDVTDEASVRDALRGIDVAYYLVHALGTGSDFEQTDRMAARVFGEQARAAGVRRIVYLGGLTPHGVPARDLSPHLRSRAEVGRILLESGVPATVLRAAVIIGSGSASFEMLRYLTERLPAMVTPRWVATRMQPIAVRDVLRYLVGSATMPDDVSRTFDIGGPDVITYRELMQRYAAVAGLPRRIIVPVPVLTPRLSSHWIGLVTPVPAAVAKPLAESLRHEVVCAEHDIAGLVPDPPGTPIGVNKALSLALRRVQDAQVSTRWSSAAVPGAPSDPLPTDPDWAGGSLYTDRRQTVVEASPAELWRVVEGIGGENGWYSFPLAWTVRGLLDRLAGGVGLRRGRRDATRLRVGDSLDFWRVEEIEPGRLLRLRAEMRLPGLAWLEMSVDRDPGGRTRYRQRALFHPRGLLGHAYWWAVSPFHAAVFGGMTRNIARAAARTANGRDLHGAVR</sequence>
<organism evidence="2 3">
    <name type="scientific">Actinacidiphila cocklensis</name>
    <dbReference type="NCBI Taxonomy" id="887465"/>
    <lineage>
        <taxon>Bacteria</taxon>
        <taxon>Bacillati</taxon>
        <taxon>Actinomycetota</taxon>
        <taxon>Actinomycetes</taxon>
        <taxon>Kitasatosporales</taxon>
        <taxon>Streptomycetaceae</taxon>
        <taxon>Actinacidiphila</taxon>
    </lineage>
</organism>
<keyword evidence="3" id="KW-1185">Reference proteome</keyword>
<dbReference type="PANTHER" id="PTHR12126">
    <property type="entry name" value="NADH-UBIQUINONE OXIDOREDUCTASE 39 KDA SUBUNIT-RELATED"/>
    <property type="match status" value="1"/>
</dbReference>
<accession>A0A9W4DH70</accession>
<dbReference type="GO" id="GO:0044877">
    <property type="term" value="F:protein-containing complex binding"/>
    <property type="evidence" value="ECO:0007669"/>
    <property type="project" value="TreeGrafter"/>
</dbReference>
<dbReference type="PANTHER" id="PTHR12126:SF11">
    <property type="entry name" value="NADH DEHYDROGENASE [UBIQUINONE] 1 ALPHA SUBCOMPLEX SUBUNIT 9, MITOCHONDRIAL"/>
    <property type="match status" value="1"/>
</dbReference>
<dbReference type="Gene3D" id="3.40.50.720">
    <property type="entry name" value="NAD(P)-binding Rossmann-like Domain"/>
    <property type="match status" value="1"/>
</dbReference>
<dbReference type="SUPFAM" id="SSF51735">
    <property type="entry name" value="NAD(P)-binding Rossmann-fold domains"/>
    <property type="match status" value="1"/>
</dbReference>
<protein>
    <submittedName>
        <fullName evidence="2">NAD(P)-binding protein YbjT</fullName>
    </submittedName>
</protein>
<proteinExistence type="predicted"/>
<comment type="caution">
    <text evidence="2">The sequence shown here is derived from an EMBL/GenBank/DDBJ whole genome shotgun (WGS) entry which is preliminary data.</text>
</comment>
<dbReference type="AlphaFoldDB" id="A0A9W4DH70"/>
<gene>
    <name evidence="2" type="ORF">SCOCK_110119</name>
</gene>
<dbReference type="InterPro" id="IPR036291">
    <property type="entry name" value="NAD(P)-bd_dom_sf"/>
</dbReference>
<dbReference type="Proteomes" id="UP001152519">
    <property type="component" value="Unassembled WGS sequence"/>
</dbReference>
<dbReference type="SUPFAM" id="SSF55961">
    <property type="entry name" value="Bet v1-like"/>
    <property type="match status" value="1"/>
</dbReference>
<dbReference type="InterPro" id="IPR016040">
    <property type="entry name" value="NAD(P)-bd_dom"/>
</dbReference>
<feature type="domain" description="NAD(P)-binding" evidence="1">
    <location>
        <begin position="22"/>
        <end position="164"/>
    </location>
</feature>